<reference evidence="4" key="2">
    <citation type="submission" date="2020-09" db="EMBL/GenBank/DDBJ databases">
        <authorList>
            <person name="Sun Q."/>
            <person name="Zhou Y."/>
        </authorList>
    </citation>
    <scope>NUCLEOTIDE SEQUENCE</scope>
    <source>
        <strain evidence="4">CGMCC 1.12919</strain>
    </source>
</reference>
<dbReference type="PANTHER" id="PTHR13090">
    <property type="entry name" value="ARGININE-HYDROXYLASE NDUFAF5, MITOCHONDRIAL"/>
    <property type="match status" value="1"/>
</dbReference>
<reference evidence="4" key="1">
    <citation type="journal article" date="2014" name="Int. J. Syst. Evol. Microbiol.">
        <title>Complete genome sequence of Corynebacterium casei LMG S-19264T (=DSM 44701T), isolated from a smear-ripened cheese.</title>
        <authorList>
            <consortium name="US DOE Joint Genome Institute (JGI-PGF)"/>
            <person name="Walter F."/>
            <person name="Albersmeier A."/>
            <person name="Kalinowski J."/>
            <person name="Ruckert C."/>
        </authorList>
    </citation>
    <scope>NUCLEOTIDE SEQUENCE</scope>
    <source>
        <strain evidence="4">CGMCC 1.12919</strain>
    </source>
</reference>
<sequence>MIEDRSCRSASLGVSALPLAGAPRGPLKPMAAPPLVFDRPLARRRLQRAHAGGGFVDFLAHRAAEDLAFRLSTVKRSFATALDLGSVTGHVSETLAQAGGLRIVRAAPGPGLGGDVVADEEALPFAAQAFDLVASVLALQGVNDLPGALVQIRRALKPDGLFIGCLLGGGTLGELRQAFTAAEAEAEGGVSPRVAPFADVRDMGGLLQRAGFALPVADTETVTVRYPHALALLADLRGMGATSTLLDRRRQPLRRATLMRMAAIYHDRFAAPDGRISATFDMIWLSGWAPHDSQQRPLRPGSAKVRLADALGTREIKLPPGEG</sequence>
<dbReference type="SUPFAM" id="SSF53335">
    <property type="entry name" value="S-adenosyl-L-methionine-dependent methyltransferases"/>
    <property type="match status" value="1"/>
</dbReference>
<dbReference type="GO" id="GO:0032259">
    <property type="term" value="P:methylation"/>
    <property type="evidence" value="ECO:0007669"/>
    <property type="project" value="UniProtKB-KW"/>
</dbReference>
<dbReference type="Pfam" id="PF08241">
    <property type="entry name" value="Methyltransf_11"/>
    <property type="match status" value="1"/>
</dbReference>
<comment type="caution">
    <text evidence="4">The sequence shown here is derived from an EMBL/GenBank/DDBJ whole genome shotgun (WGS) entry which is preliminary data.</text>
</comment>
<dbReference type="CDD" id="cd02440">
    <property type="entry name" value="AdoMet_MTases"/>
    <property type="match status" value="1"/>
</dbReference>
<accession>A0A916TXA2</accession>
<evidence type="ECO:0000313" key="4">
    <source>
        <dbReference type="EMBL" id="GGC50302.1"/>
    </source>
</evidence>
<dbReference type="Gene3D" id="3.40.50.150">
    <property type="entry name" value="Vaccinia Virus protein VP39"/>
    <property type="match status" value="1"/>
</dbReference>
<evidence type="ECO:0000256" key="1">
    <source>
        <dbReference type="ARBA" id="ARBA00022603"/>
    </source>
</evidence>
<keyword evidence="5" id="KW-1185">Reference proteome</keyword>
<keyword evidence="2" id="KW-0808">Transferase</keyword>
<dbReference type="GO" id="GO:0008757">
    <property type="term" value="F:S-adenosylmethionine-dependent methyltransferase activity"/>
    <property type="evidence" value="ECO:0007669"/>
    <property type="project" value="InterPro"/>
</dbReference>
<dbReference type="InterPro" id="IPR029063">
    <property type="entry name" value="SAM-dependent_MTases_sf"/>
</dbReference>
<dbReference type="InterPro" id="IPR013216">
    <property type="entry name" value="Methyltransf_11"/>
</dbReference>
<gene>
    <name evidence="4" type="ORF">GCM10010994_06800</name>
</gene>
<dbReference type="AlphaFoldDB" id="A0A916TXA2"/>
<dbReference type="EMBL" id="BMGG01000001">
    <property type="protein sequence ID" value="GGC50302.1"/>
    <property type="molecule type" value="Genomic_DNA"/>
</dbReference>
<protein>
    <submittedName>
        <fullName evidence="4">Methyltransferase</fullName>
    </submittedName>
</protein>
<name>A0A916TXA2_9HYPH</name>
<dbReference type="Proteomes" id="UP000637002">
    <property type="component" value="Unassembled WGS sequence"/>
</dbReference>
<keyword evidence="1 4" id="KW-0489">Methyltransferase</keyword>
<organism evidence="4 5">
    <name type="scientific">Chelatococcus reniformis</name>
    <dbReference type="NCBI Taxonomy" id="1494448"/>
    <lineage>
        <taxon>Bacteria</taxon>
        <taxon>Pseudomonadati</taxon>
        <taxon>Pseudomonadota</taxon>
        <taxon>Alphaproteobacteria</taxon>
        <taxon>Hyphomicrobiales</taxon>
        <taxon>Chelatococcaceae</taxon>
        <taxon>Chelatococcus</taxon>
    </lineage>
</organism>
<evidence type="ECO:0000313" key="5">
    <source>
        <dbReference type="Proteomes" id="UP000637002"/>
    </source>
</evidence>
<evidence type="ECO:0000256" key="2">
    <source>
        <dbReference type="ARBA" id="ARBA00022679"/>
    </source>
</evidence>
<dbReference type="InterPro" id="IPR050602">
    <property type="entry name" value="Malonyl-ACP_OMT"/>
</dbReference>
<evidence type="ECO:0000259" key="3">
    <source>
        <dbReference type="Pfam" id="PF08241"/>
    </source>
</evidence>
<feature type="domain" description="Methyltransferase type 11" evidence="3">
    <location>
        <begin position="82"/>
        <end position="163"/>
    </location>
</feature>
<proteinExistence type="predicted"/>
<dbReference type="PANTHER" id="PTHR13090:SF1">
    <property type="entry name" value="ARGININE-HYDROXYLASE NDUFAF5, MITOCHONDRIAL"/>
    <property type="match status" value="1"/>
</dbReference>